<comment type="similarity">
    <text evidence="3 11">Belongs to the adaptor complexes large subunit family.</text>
</comment>
<keyword evidence="8 11" id="KW-0472">Membrane</keyword>
<evidence type="ECO:0000256" key="4">
    <source>
        <dbReference type="ARBA" id="ARBA00022448"/>
    </source>
</evidence>
<feature type="compositionally biased region" description="Acidic residues" evidence="12">
    <location>
        <begin position="680"/>
        <end position="716"/>
    </location>
</feature>
<keyword evidence="6 11" id="KW-0653">Protein transport</keyword>
<evidence type="ECO:0000256" key="10">
    <source>
        <dbReference type="ARBA" id="ARBA00023570"/>
    </source>
</evidence>
<evidence type="ECO:0000259" key="13">
    <source>
        <dbReference type="SMART" id="SM01355"/>
    </source>
</evidence>
<evidence type="ECO:0000256" key="6">
    <source>
        <dbReference type="ARBA" id="ARBA00022927"/>
    </source>
</evidence>
<evidence type="ECO:0000256" key="1">
    <source>
        <dbReference type="ARBA" id="ARBA00004145"/>
    </source>
</evidence>
<proteinExistence type="inferred from homology"/>
<evidence type="ECO:0000313" key="14">
    <source>
        <dbReference type="EMBL" id="KRY76979.1"/>
    </source>
</evidence>
<dbReference type="Pfam" id="PF01602">
    <property type="entry name" value="Adaptin_N"/>
    <property type="match status" value="1"/>
</dbReference>
<gene>
    <name evidence="14" type="primary">TOM1L2</name>
    <name evidence="14" type="ORF">T4A_4098</name>
</gene>
<dbReference type="InterPro" id="IPR029390">
    <property type="entry name" value="AP3B_C"/>
</dbReference>
<dbReference type="SMART" id="SM01355">
    <property type="entry name" value="AP3B1_C"/>
    <property type="match status" value="1"/>
</dbReference>
<evidence type="ECO:0000256" key="3">
    <source>
        <dbReference type="ARBA" id="ARBA00006613"/>
    </source>
</evidence>
<keyword evidence="4 11" id="KW-0813">Transport</keyword>
<protein>
    <recommendedName>
        <fullName evidence="11">AP-3 complex subunit beta</fullName>
    </recommendedName>
</protein>
<feature type="region of interest" description="Disordered" evidence="12">
    <location>
        <begin position="677"/>
        <end position="761"/>
    </location>
</feature>
<evidence type="ECO:0000256" key="5">
    <source>
        <dbReference type="ARBA" id="ARBA00022553"/>
    </source>
</evidence>
<dbReference type="InterPro" id="IPR026740">
    <property type="entry name" value="AP3_beta"/>
</dbReference>
<reference evidence="14 15" key="1">
    <citation type="submission" date="2015-01" db="EMBL/GenBank/DDBJ databases">
        <title>Evolution of Trichinella species and genotypes.</title>
        <authorList>
            <person name="Korhonen P.K."/>
            <person name="Edoardo P."/>
            <person name="Giuseppe L.R."/>
            <person name="Gasser R.B."/>
        </authorList>
    </citation>
    <scope>NUCLEOTIDE SEQUENCE [LARGE SCALE GENOMIC DNA]</scope>
    <source>
        <strain evidence="14">ISS13</strain>
    </source>
</reference>
<comment type="subcellular location">
    <subcellularLocation>
        <location evidence="1">Cytoplasmic vesicle</location>
        <location evidence="1">Clathrin-coated vesicle membrane</location>
        <topology evidence="1">Peripheral membrane protein</topology>
        <orientation evidence="1">Cytoplasmic side</orientation>
    </subcellularLocation>
    <subcellularLocation>
        <location evidence="2">Golgi apparatus</location>
    </subcellularLocation>
</comment>
<dbReference type="GO" id="GO:0016192">
    <property type="term" value="P:vesicle-mediated transport"/>
    <property type="evidence" value="ECO:0007669"/>
    <property type="project" value="InterPro"/>
</dbReference>
<evidence type="ECO:0000256" key="2">
    <source>
        <dbReference type="ARBA" id="ARBA00004555"/>
    </source>
</evidence>
<evidence type="ECO:0000256" key="7">
    <source>
        <dbReference type="ARBA" id="ARBA00023034"/>
    </source>
</evidence>
<dbReference type="Proteomes" id="UP000054632">
    <property type="component" value="Unassembled WGS sequence"/>
</dbReference>
<evidence type="ECO:0000256" key="8">
    <source>
        <dbReference type="ARBA" id="ARBA00023136"/>
    </source>
</evidence>
<keyword evidence="9" id="KW-0968">Cytoplasmic vesicle</keyword>
<dbReference type="Pfam" id="PF24080">
    <property type="entry name" value="AP3B1_C_2"/>
    <property type="match status" value="1"/>
</dbReference>
<dbReference type="Pfam" id="PF14796">
    <property type="entry name" value="AP3B1_C"/>
    <property type="match status" value="1"/>
</dbReference>
<dbReference type="GO" id="GO:0006886">
    <property type="term" value="P:intracellular protein transport"/>
    <property type="evidence" value="ECO:0007669"/>
    <property type="project" value="InterPro"/>
</dbReference>
<evidence type="ECO:0000256" key="12">
    <source>
        <dbReference type="SAM" id="MobiDB-lite"/>
    </source>
</evidence>
<dbReference type="EMBL" id="JYDR01000009">
    <property type="protein sequence ID" value="KRY76979.1"/>
    <property type="molecule type" value="Genomic_DNA"/>
</dbReference>
<dbReference type="PANTHER" id="PTHR11134">
    <property type="entry name" value="ADAPTOR COMPLEX SUBUNIT BETA FAMILY MEMBER"/>
    <property type="match status" value="1"/>
</dbReference>
<dbReference type="InterPro" id="IPR002553">
    <property type="entry name" value="Clathrin/coatomer_adapt-like_N"/>
</dbReference>
<comment type="function">
    <text evidence="10">Subunit of non-clathrin- and clathrin-associated adaptor protein complex 3 (AP-3) that plays a role in protein sorting in the late-Golgi/trans-Golgi network (TGN) and/or endosomes. The AP complexes mediate both the recruitment of clathrin to membranes and the recognition of sorting signals within the cytosolic tails of transmembrane cargo molecules. AP-3 appears to be involved in the sorting of a subset of transmembrane proteins targeted to lysosomes and lysosome-related organelles. In concert with the BLOC-1 complex, AP-3 is required to target cargos into vesicles assembled at cell bodies for delivery into neurites and nerve terminals.</text>
</comment>
<keyword evidence="7" id="KW-0333">Golgi apparatus</keyword>
<evidence type="ECO:0000313" key="15">
    <source>
        <dbReference type="Proteomes" id="UP000054632"/>
    </source>
</evidence>
<dbReference type="InterPro" id="IPR026739">
    <property type="entry name" value="AP_beta"/>
</dbReference>
<organism evidence="14 15">
    <name type="scientific">Trichinella pseudospiralis</name>
    <name type="common">Parasitic roundworm</name>
    <dbReference type="NCBI Taxonomy" id="6337"/>
    <lineage>
        <taxon>Eukaryota</taxon>
        <taxon>Metazoa</taxon>
        <taxon>Ecdysozoa</taxon>
        <taxon>Nematoda</taxon>
        <taxon>Enoplea</taxon>
        <taxon>Dorylaimia</taxon>
        <taxon>Trichinellida</taxon>
        <taxon>Trichinellidae</taxon>
        <taxon>Trichinella</taxon>
    </lineage>
</organism>
<feature type="domain" description="AP-3 complex subunit beta C-terminal" evidence="13">
    <location>
        <begin position="765"/>
        <end position="942"/>
    </location>
</feature>
<sequence length="1131" mass="126707">MFDDQKETQRMPYSIELGSPEIEIAGDAATSSFFADTRSRHADLKEMLDSGKDSSKVEAMKRIISLIAKGKDASDLFAAVVKNVASKNPEVKKLVYVYLTRYAEEQQDLALLSISTFQRALKDPNQLIRASALRVLSSIRVPIIVPIMMLVIKESVRDMSAYVRKVAAHAIPKLYLLDPEQKDQLIEIISRLLADKATLVIGSAVYAFEEVCPERLDLIHKHYRKLCTALVDVDEWGQVLIINMLTRYARTQFTDPAILEKSSSDCGNELSDESSSDISFVKKPTELDPDLRMLLKNSKSLLQSRNSAVVLAVAQLYYHLAPPSEMNIIARALVRLLRSHREVQSVILTNIATISAKKTMMFEPFLRSFFVRSSDSANVKALKLEILTNLATSSNISIILREFQTYVTTLDKEFAACAIDAIGRCACNITEVRDSCLVGLVALMSNSNELVVAQSVVVIKQLLQREKMRHCEIILSMAKLIDTVRVPIARASILWLIGEYCQLMPRVGPDVLRKVAKTFIHEEEIVKLQALNLAVKLYLTNEEKTRLLVEYVFNMARFDQNYDMRDRVRLLRHMLFPNKPTKLTKLAEKIFFAEKPVPSSSSTFVDREQFQLGTLSHLLNQRCSGYNPLPPFAETAPDGSVRDVDEPVLPIQELNRLERLRRTSDKSEFFKVDICKSEYSEDSDDEDEDDSSSDDDDEDDDDEDEDDEDEDDESTSDGERFSDSDDELSAADEQHKTVVKIPARAGGSKLTSSSDISKKKSSNMAATKADLLIDIDDFSGSGKSTPPVMSTVPVVCSATSAAAVFQAPKQQPGLNQQYYITVGASFISEQSREVLNKVAGHGVSVSYRFTRMPNLFSSTMCTVELSLHNQGTTTIEKIVLDVRLRFFSYCCCFFFENTKIVAIFQDSTSSKVIIKGLKAVGNLVAGEKTILNIGVDAKDSTHPVSFDMQIDHFPPTAVTFIVPVGEQLQPIKLNVDEFQRLQQALGGLNENRALIDFKSNCVEEVSDCILRTANVNRIYLSEKNQLYFAAQTLSSKSPLLIELQLPAVKHETGMLAVNCENFVIGSMLFRQLKAILTSSKCWSIAHHSNHACSDKRNLIFTNLRTVHRNKCQHMPMVFVTFVDEKSELQLC</sequence>
<evidence type="ECO:0000256" key="9">
    <source>
        <dbReference type="ARBA" id="ARBA00023329"/>
    </source>
</evidence>
<dbReference type="AlphaFoldDB" id="A0A0V1EVA9"/>
<name>A0A0V1EVA9_TRIPS</name>
<evidence type="ECO:0000256" key="11">
    <source>
        <dbReference type="PIRNR" id="PIRNR037096"/>
    </source>
</evidence>
<comment type="caution">
    <text evidence="14">The sequence shown here is derived from an EMBL/GenBank/DDBJ whole genome shotgun (WGS) entry which is preliminary data.</text>
</comment>
<dbReference type="GO" id="GO:0030123">
    <property type="term" value="C:AP-3 adaptor complex"/>
    <property type="evidence" value="ECO:0007669"/>
    <property type="project" value="UniProtKB-UniRule"/>
</dbReference>
<dbReference type="SUPFAM" id="SSF48371">
    <property type="entry name" value="ARM repeat"/>
    <property type="match status" value="1"/>
</dbReference>
<dbReference type="InterPro" id="IPR056314">
    <property type="entry name" value="AP3B1/2_C"/>
</dbReference>
<dbReference type="InterPro" id="IPR016024">
    <property type="entry name" value="ARM-type_fold"/>
</dbReference>
<dbReference type="Gene3D" id="1.25.10.10">
    <property type="entry name" value="Leucine-rich Repeat Variant"/>
    <property type="match status" value="1"/>
</dbReference>
<dbReference type="GO" id="GO:0005794">
    <property type="term" value="C:Golgi apparatus"/>
    <property type="evidence" value="ECO:0007669"/>
    <property type="project" value="UniProtKB-SubCell"/>
</dbReference>
<keyword evidence="5" id="KW-0597">Phosphoprotein</keyword>
<accession>A0A0V1EVA9</accession>
<dbReference type="InterPro" id="IPR011989">
    <property type="entry name" value="ARM-like"/>
</dbReference>
<dbReference type="GO" id="GO:0030665">
    <property type="term" value="C:clathrin-coated vesicle membrane"/>
    <property type="evidence" value="ECO:0007669"/>
    <property type="project" value="UniProtKB-SubCell"/>
</dbReference>
<dbReference type="PIRSF" id="PIRSF037096">
    <property type="entry name" value="AP3_complex_beta"/>
    <property type="match status" value="1"/>
</dbReference>